<dbReference type="GO" id="GO:0020037">
    <property type="term" value="F:heme binding"/>
    <property type="evidence" value="ECO:0007669"/>
    <property type="project" value="InterPro"/>
</dbReference>
<proteinExistence type="predicted"/>
<organism evidence="2">
    <name type="scientific">Philodina roseola</name>
    <name type="common">Rotifer</name>
    <dbReference type="NCBI Taxonomy" id="96448"/>
    <lineage>
        <taxon>Eukaryota</taxon>
        <taxon>Metazoa</taxon>
        <taxon>Spiralia</taxon>
        <taxon>Gnathifera</taxon>
        <taxon>Rotifera</taxon>
        <taxon>Eurotatoria</taxon>
        <taxon>Bdelloidea</taxon>
        <taxon>Philodinida</taxon>
        <taxon>Philodinidae</taxon>
        <taxon>Philodina</taxon>
    </lineage>
</organism>
<dbReference type="Pfam" id="PF11563">
    <property type="entry name" value="Protoglobin"/>
    <property type="match status" value="1"/>
</dbReference>
<reference evidence="2" key="1">
    <citation type="journal article" date="2008" name="Science">
        <title>Massive horizontal gene transfer in bdelloid rotifers.</title>
        <authorList>
            <person name="Gladyshev E.A."/>
            <person name="Meselson M.S."/>
            <person name="Arkhipova I.R."/>
        </authorList>
    </citation>
    <scope>NUCLEOTIDE SEQUENCE</scope>
</reference>
<dbReference type="Gene3D" id="1.10.490.10">
    <property type="entry name" value="Globins"/>
    <property type="match status" value="1"/>
</dbReference>
<dbReference type="InterPro" id="IPR044398">
    <property type="entry name" value="Globin-sensor_dom"/>
</dbReference>
<dbReference type="EMBL" id="EU643489">
    <property type="protein sequence ID" value="ACD54784.1"/>
    <property type="molecule type" value="Genomic_DNA"/>
</dbReference>
<dbReference type="PANTHER" id="PTHR42071">
    <property type="entry name" value="PROTOGLOBIN DOMAIN-CONTAINING PROTEIN"/>
    <property type="match status" value="1"/>
</dbReference>
<evidence type="ECO:0000313" key="2">
    <source>
        <dbReference type="EMBL" id="ACD54784.1"/>
    </source>
</evidence>
<protein>
    <recommendedName>
        <fullName evidence="1">Globin-sensor domain-containing protein</fullName>
    </recommendedName>
</protein>
<dbReference type="AlphaFoldDB" id="B3G4N6"/>
<dbReference type="InterPro" id="IPR012292">
    <property type="entry name" value="Globin/Proto"/>
</dbReference>
<sequence>MSEHIDKARLDTDLRYRFTYVSKFVNFTTDDIAALNKFAKVANPFIHSVSDTIYQKLLAYDITRNHFVDHDDDSKSGSPVDASHLTLESEQMLFRIHSIRKYLCRILRQPLWNDAFLEYLSNVGKIHTNMLGKRSLNVDYIHINALFGYLEHSFMDAVLANDEIDDAMKKDMIIAISKLFWIQNDFFTMNYIIASQNE</sequence>
<evidence type="ECO:0000259" key="1">
    <source>
        <dbReference type="Pfam" id="PF11563"/>
    </source>
</evidence>
<accession>B3G4N6</accession>
<feature type="domain" description="Globin-sensor" evidence="1">
    <location>
        <begin position="16"/>
        <end position="194"/>
    </location>
</feature>
<name>B3G4N6_PHIRO</name>
<dbReference type="PANTHER" id="PTHR42071:SF1">
    <property type="entry name" value="GLOBIN-SENSOR DOMAIN-CONTAINING PROTEIN"/>
    <property type="match status" value="1"/>
</dbReference>
<dbReference type="GO" id="GO:0019825">
    <property type="term" value="F:oxygen binding"/>
    <property type="evidence" value="ECO:0007669"/>
    <property type="project" value="InterPro"/>
</dbReference>